<dbReference type="InterPro" id="IPR001452">
    <property type="entry name" value="SH3_domain"/>
</dbReference>
<keyword evidence="1" id="KW-0728">SH3 domain</keyword>
<evidence type="ECO:0000313" key="5">
    <source>
        <dbReference type="Proteomes" id="UP000324800"/>
    </source>
</evidence>
<evidence type="ECO:0000256" key="1">
    <source>
        <dbReference type="ARBA" id="ARBA00022443"/>
    </source>
</evidence>
<dbReference type="SUPFAM" id="SSF50044">
    <property type="entry name" value="SH3-domain"/>
    <property type="match status" value="1"/>
</dbReference>
<evidence type="ECO:0000313" key="4">
    <source>
        <dbReference type="EMBL" id="KAA6366019.1"/>
    </source>
</evidence>
<feature type="non-terminal residue" evidence="4">
    <location>
        <position position="107"/>
    </location>
</feature>
<gene>
    <name evidence="4" type="ORF">EZS28_038454</name>
</gene>
<dbReference type="Pfam" id="PF07653">
    <property type="entry name" value="SH3_2"/>
    <property type="match status" value="1"/>
</dbReference>
<dbReference type="Proteomes" id="UP000324800">
    <property type="component" value="Unassembled WGS sequence"/>
</dbReference>
<evidence type="ECO:0000256" key="2">
    <source>
        <dbReference type="SAM" id="MobiDB-lite"/>
    </source>
</evidence>
<feature type="domain" description="SH3" evidence="3">
    <location>
        <begin position="13"/>
        <end position="54"/>
    </location>
</feature>
<dbReference type="EMBL" id="SNRW01019825">
    <property type="protein sequence ID" value="KAA6366019.1"/>
    <property type="molecule type" value="Genomic_DNA"/>
</dbReference>
<feature type="region of interest" description="Disordered" evidence="2">
    <location>
        <begin position="48"/>
        <end position="107"/>
    </location>
</feature>
<sequence>MSTVASEIDLFEVIANYTGESGIPLTKGDVVKVIKKEIVWFTFEKDGKTGKAPKGKFRKCSQAGQAPIQNNSTFQPKMPLSSNSTSQPNTPLSSNNTSQPKIPVPSN</sequence>
<evidence type="ECO:0000259" key="3">
    <source>
        <dbReference type="Pfam" id="PF07653"/>
    </source>
</evidence>
<dbReference type="InterPro" id="IPR036028">
    <property type="entry name" value="SH3-like_dom_sf"/>
</dbReference>
<comment type="caution">
    <text evidence="4">The sequence shown here is derived from an EMBL/GenBank/DDBJ whole genome shotgun (WGS) entry which is preliminary data.</text>
</comment>
<proteinExistence type="predicted"/>
<dbReference type="AlphaFoldDB" id="A0A5J4U6M4"/>
<organism evidence="4 5">
    <name type="scientific">Streblomastix strix</name>
    <dbReference type="NCBI Taxonomy" id="222440"/>
    <lineage>
        <taxon>Eukaryota</taxon>
        <taxon>Metamonada</taxon>
        <taxon>Preaxostyla</taxon>
        <taxon>Oxymonadida</taxon>
        <taxon>Streblomastigidae</taxon>
        <taxon>Streblomastix</taxon>
    </lineage>
</organism>
<name>A0A5J4U6M4_9EUKA</name>
<accession>A0A5J4U6M4</accession>
<reference evidence="4 5" key="1">
    <citation type="submission" date="2019-03" db="EMBL/GenBank/DDBJ databases">
        <title>Single cell metagenomics reveals metabolic interactions within the superorganism composed of flagellate Streblomastix strix and complex community of Bacteroidetes bacteria on its surface.</title>
        <authorList>
            <person name="Treitli S.C."/>
            <person name="Kolisko M."/>
            <person name="Husnik F."/>
            <person name="Keeling P."/>
            <person name="Hampl V."/>
        </authorList>
    </citation>
    <scope>NUCLEOTIDE SEQUENCE [LARGE SCALE GENOMIC DNA]</scope>
    <source>
        <strain evidence="4">ST1C</strain>
    </source>
</reference>
<feature type="compositionally biased region" description="Polar residues" evidence="2">
    <location>
        <begin position="62"/>
        <end position="101"/>
    </location>
</feature>
<protein>
    <recommendedName>
        <fullName evidence="3">SH3 domain-containing protein</fullName>
    </recommendedName>
</protein>